<dbReference type="Proteomes" id="UP001529085">
    <property type="component" value="Unassembled WGS sequence"/>
</dbReference>
<gene>
    <name evidence="2" type="ORF">P7122_14930</name>
</gene>
<name>A0ABT6G5U2_9FLAO</name>
<keyword evidence="1" id="KW-0812">Transmembrane</keyword>
<evidence type="ECO:0000313" key="3">
    <source>
        <dbReference type="Proteomes" id="UP001529085"/>
    </source>
</evidence>
<dbReference type="RefSeq" id="WP_278006602.1">
    <property type="nucleotide sequence ID" value="NZ_JARSBN010000010.1"/>
</dbReference>
<reference evidence="2 3" key="1">
    <citation type="submission" date="2023-03" db="EMBL/GenBank/DDBJ databases">
        <title>Strain YYF002 represents a novel species in the genus Winogradskyella isolated from seawater.</title>
        <authorList>
            <person name="Fu Z.-Y."/>
        </authorList>
    </citation>
    <scope>NUCLEOTIDE SEQUENCE [LARGE SCALE GENOMIC DNA]</scope>
    <source>
        <strain evidence="2 3">YYF002</strain>
    </source>
</reference>
<keyword evidence="1" id="KW-0472">Membrane</keyword>
<keyword evidence="1" id="KW-1133">Transmembrane helix</keyword>
<evidence type="ECO:0000256" key="1">
    <source>
        <dbReference type="SAM" id="Phobius"/>
    </source>
</evidence>
<evidence type="ECO:0000313" key="2">
    <source>
        <dbReference type="EMBL" id="MDG4717179.1"/>
    </source>
</evidence>
<dbReference type="EMBL" id="JARSBN010000010">
    <property type="protein sequence ID" value="MDG4717179.1"/>
    <property type="molecule type" value="Genomic_DNA"/>
</dbReference>
<feature type="transmembrane region" description="Helical" evidence="1">
    <location>
        <begin position="90"/>
        <end position="109"/>
    </location>
</feature>
<sequence length="118" mass="13076">MKCFNHPNSESVGICKNCNKGICHECLTELPNGIACTNSCVEEVTLVNQLIHKNTRSKNTAVGAYLRYALLYGLMGSAFILYEVLTKKVLGFTTIIGVLFLVGAFFHLFNAKKQKDRS</sequence>
<organism evidence="2 3">
    <name type="scientific">Winogradskyella marincola</name>
    <dbReference type="NCBI Taxonomy" id="3037795"/>
    <lineage>
        <taxon>Bacteria</taxon>
        <taxon>Pseudomonadati</taxon>
        <taxon>Bacteroidota</taxon>
        <taxon>Flavobacteriia</taxon>
        <taxon>Flavobacteriales</taxon>
        <taxon>Flavobacteriaceae</taxon>
        <taxon>Winogradskyella</taxon>
    </lineage>
</organism>
<proteinExistence type="predicted"/>
<comment type="caution">
    <text evidence="2">The sequence shown here is derived from an EMBL/GenBank/DDBJ whole genome shotgun (WGS) entry which is preliminary data.</text>
</comment>
<accession>A0ABT6G5U2</accession>
<keyword evidence="3" id="KW-1185">Reference proteome</keyword>
<feature type="transmembrane region" description="Helical" evidence="1">
    <location>
        <begin position="65"/>
        <end position="84"/>
    </location>
</feature>
<evidence type="ECO:0008006" key="4">
    <source>
        <dbReference type="Google" id="ProtNLM"/>
    </source>
</evidence>
<protein>
    <recommendedName>
        <fullName evidence="4">B box-type domain-containing protein</fullName>
    </recommendedName>
</protein>